<dbReference type="InterPro" id="IPR003309">
    <property type="entry name" value="SCAN_dom"/>
</dbReference>
<dbReference type="Gene3D" id="1.10.4020.10">
    <property type="entry name" value="DNA breaking-rejoining enzymes"/>
    <property type="match status" value="1"/>
</dbReference>
<dbReference type="InterPro" id="IPR038269">
    <property type="entry name" value="SCAN_sf"/>
</dbReference>
<dbReference type="Proteomes" id="UP001178461">
    <property type="component" value="Chromosome 1"/>
</dbReference>
<protein>
    <submittedName>
        <fullName evidence="3">Centromere protein U isoform X1</fullName>
    </submittedName>
</protein>
<accession>A0AA35JU52</accession>
<evidence type="ECO:0000313" key="4">
    <source>
        <dbReference type="Proteomes" id="UP001178461"/>
    </source>
</evidence>
<organism evidence="3 4">
    <name type="scientific">Podarcis lilfordi</name>
    <name type="common">Lilford's wall lizard</name>
    <dbReference type="NCBI Taxonomy" id="74358"/>
    <lineage>
        <taxon>Eukaryota</taxon>
        <taxon>Metazoa</taxon>
        <taxon>Chordata</taxon>
        <taxon>Craniata</taxon>
        <taxon>Vertebrata</taxon>
        <taxon>Euteleostomi</taxon>
        <taxon>Lepidosauria</taxon>
        <taxon>Squamata</taxon>
        <taxon>Bifurcata</taxon>
        <taxon>Unidentata</taxon>
        <taxon>Episquamata</taxon>
        <taxon>Laterata</taxon>
        <taxon>Lacertibaenia</taxon>
        <taxon>Lacertidae</taxon>
        <taxon>Podarcis</taxon>
    </lineage>
</organism>
<evidence type="ECO:0000259" key="2">
    <source>
        <dbReference type="PROSITE" id="PS50804"/>
    </source>
</evidence>
<dbReference type="Pfam" id="PF02023">
    <property type="entry name" value="SCAN"/>
    <property type="match status" value="1"/>
</dbReference>
<dbReference type="SUPFAM" id="SSF47353">
    <property type="entry name" value="Retrovirus capsid dimerization domain-like"/>
    <property type="match status" value="1"/>
</dbReference>
<name>A0AA35JU52_9SAUR</name>
<gene>
    <name evidence="3" type="ORF">PODLI_1B033598</name>
</gene>
<dbReference type="EMBL" id="OX395126">
    <property type="protein sequence ID" value="CAI5764758.1"/>
    <property type="molecule type" value="Genomic_DNA"/>
</dbReference>
<keyword evidence="4" id="KW-1185">Reference proteome</keyword>
<sequence>MGDLPSSQINNYESFKKLVMQRYGLHPENYRRAFRKGEKAGPTDNTAVYSAKMAQNLELWLAAEGVCDFGELKQLMLIEQLMRYLPPEIASLVADQSPRTLSEATELAESFRLNRSHLSNRGPGGEPSTKEKFPRMGQSIIMAPRTSRMAYEYQDLPQQMREASVEDGNLELPSRDSCRSVRRRSPSPVRVYSPVRAWETHGRCDGTRRRRSNLTPNPRVDTQRRNFSVRMDRRLVIVMLQGMITAQSHKEQFPDRLLRDLL</sequence>
<feature type="region of interest" description="Disordered" evidence="1">
    <location>
        <begin position="167"/>
        <end position="186"/>
    </location>
</feature>
<feature type="region of interest" description="Disordered" evidence="1">
    <location>
        <begin position="204"/>
        <end position="224"/>
    </location>
</feature>
<reference evidence="3" key="1">
    <citation type="submission" date="2022-12" db="EMBL/GenBank/DDBJ databases">
        <authorList>
            <person name="Alioto T."/>
            <person name="Alioto T."/>
            <person name="Gomez Garrido J."/>
        </authorList>
    </citation>
    <scope>NUCLEOTIDE SEQUENCE</scope>
</reference>
<evidence type="ECO:0000256" key="1">
    <source>
        <dbReference type="SAM" id="MobiDB-lite"/>
    </source>
</evidence>
<dbReference type="PANTHER" id="PTHR46888:SF11">
    <property type="entry name" value="SCAN BOX DOMAIN-CONTAINING PROTEIN"/>
    <property type="match status" value="1"/>
</dbReference>
<feature type="domain" description="SCAN box" evidence="2">
    <location>
        <begin position="71"/>
        <end position="112"/>
    </location>
</feature>
<dbReference type="PANTHER" id="PTHR46888">
    <property type="entry name" value="ZINC KNUCKLE DOMAINCONTAINING PROTEIN-RELATED"/>
    <property type="match status" value="1"/>
</dbReference>
<dbReference type="PROSITE" id="PS50804">
    <property type="entry name" value="SCAN_BOX"/>
    <property type="match status" value="1"/>
</dbReference>
<feature type="region of interest" description="Disordered" evidence="1">
    <location>
        <begin position="112"/>
        <end position="136"/>
    </location>
</feature>
<proteinExistence type="predicted"/>
<evidence type="ECO:0000313" key="3">
    <source>
        <dbReference type="EMBL" id="CAI5764758.1"/>
    </source>
</evidence>
<dbReference type="AlphaFoldDB" id="A0AA35JU52"/>